<dbReference type="AlphaFoldDB" id="A0A4Y9YXE4"/>
<dbReference type="EMBL" id="SEOQ01000208">
    <property type="protein sequence ID" value="TFY66922.1"/>
    <property type="molecule type" value="Genomic_DNA"/>
</dbReference>
<evidence type="ECO:0000313" key="3">
    <source>
        <dbReference type="Proteomes" id="UP000298327"/>
    </source>
</evidence>
<gene>
    <name evidence="2" type="ORF">EVG20_g4173</name>
</gene>
<name>A0A4Y9YXE4_9AGAM</name>
<sequence length="192" mass="19971">MRNECSKGLLSDFARKTPSPPHQPPPHQPPPHPPPPPPPQPPPPPPQPPPPPPPHPAPLPPQPPPPPPAAPPAPQAAPELYAPASACIQVSAEIELTAPHPYALPRPCGACTHPLALPPRLVAHVCTCAITPPLHCRTVPGIGTLAPIRALCAIVPIPRCPCSCAVMRSSWHPSAVLPAAPPPLRPASAPYR</sequence>
<comment type="caution">
    <text evidence="2">The sequence shown here is derived from an EMBL/GenBank/DDBJ whole genome shotgun (WGS) entry which is preliminary data.</text>
</comment>
<dbReference type="Proteomes" id="UP000298327">
    <property type="component" value="Unassembled WGS sequence"/>
</dbReference>
<accession>A0A4Y9YXE4</accession>
<dbReference type="STRING" id="205917.A0A4Y9YXE4"/>
<keyword evidence="3" id="KW-1185">Reference proteome</keyword>
<feature type="region of interest" description="Disordered" evidence="1">
    <location>
        <begin position="1"/>
        <end position="76"/>
    </location>
</feature>
<proteinExistence type="predicted"/>
<reference evidence="2 3" key="1">
    <citation type="submission" date="2019-02" db="EMBL/GenBank/DDBJ databases">
        <title>Genome sequencing of the rare red list fungi Dentipellis fragilis.</title>
        <authorList>
            <person name="Buettner E."/>
            <person name="Kellner H."/>
        </authorList>
    </citation>
    <scope>NUCLEOTIDE SEQUENCE [LARGE SCALE GENOMIC DNA]</scope>
    <source>
        <strain evidence="2 3">DSM 105465</strain>
    </source>
</reference>
<feature type="compositionally biased region" description="Pro residues" evidence="1">
    <location>
        <begin position="18"/>
        <end position="75"/>
    </location>
</feature>
<protein>
    <submittedName>
        <fullName evidence="2">Uncharacterized protein</fullName>
    </submittedName>
</protein>
<evidence type="ECO:0000313" key="2">
    <source>
        <dbReference type="EMBL" id="TFY66922.1"/>
    </source>
</evidence>
<organism evidence="2 3">
    <name type="scientific">Dentipellis fragilis</name>
    <dbReference type="NCBI Taxonomy" id="205917"/>
    <lineage>
        <taxon>Eukaryota</taxon>
        <taxon>Fungi</taxon>
        <taxon>Dikarya</taxon>
        <taxon>Basidiomycota</taxon>
        <taxon>Agaricomycotina</taxon>
        <taxon>Agaricomycetes</taxon>
        <taxon>Russulales</taxon>
        <taxon>Hericiaceae</taxon>
        <taxon>Dentipellis</taxon>
    </lineage>
</organism>
<evidence type="ECO:0000256" key="1">
    <source>
        <dbReference type="SAM" id="MobiDB-lite"/>
    </source>
</evidence>
<dbReference type="PRINTS" id="PR01217">
    <property type="entry name" value="PRICHEXTENSN"/>
</dbReference>